<dbReference type="EMBL" id="GBXM01000312">
    <property type="protein sequence ID" value="JAI08266.1"/>
    <property type="molecule type" value="Transcribed_RNA"/>
</dbReference>
<accession>A0A0E9Y292</accession>
<sequence length="51" mass="6018">MIANKTLKMLSCGKGIRVICIYLQLSWKAVVWWWLKKDVTMLLSRPYATFL</sequence>
<protein>
    <submittedName>
        <fullName evidence="2">Uncharacterized protein</fullName>
    </submittedName>
</protein>
<keyword evidence="1" id="KW-1133">Transmembrane helix</keyword>
<reference evidence="2" key="2">
    <citation type="journal article" date="2015" name="Fish Shellfish Immunol.">
        <title>Early steps in the European eel (Anguilla anguilla)-Vibrio vulnificus interaction in the gills: Role of the RtxA13 toxin.</title>
        <authorList>
            <person name="Callol A."/>
            <person name="Pajuelo D."/>
            <person name="Ebbesson L."/>
            <person name="Teles M."/>
            <person name="MacKenzie S."/>
            <person name="Amaro C."/>
        </authorList>
    </citation>
    <scope>NUCLEOTIDE SEQUENCE</scope>
</reference>
<organism evidence="2">
    <name type="scientific">Anguilla anguilla</name>
    <name type="common">European freshwater eel</name>
    <name type="synonym">Muraena anguilla</name>
    <dbReference type="NCBI Taxonomy" id="7936"/>
    <lineage>
        <taxon>Eukaryota</taxon>
        <taxon>Metazoa</taxon>
        <taxon>Chordata</taxon>
        <taxon>Craniata</taxon>
        <taxon>Vertebrata</taxon>
        <taxon>Euteleostomi</taxon>
        <taxon>Actinopterygii</taxon>
        <taxon>Neopterygii</taxon>
        <taxon>Teleostei</taxon>
        <taxon>Anguilliformes</taxon>
        <taxon>Anguillidae</taxon>
        <taxon>Anguilla</taxon>
    </lineage>
</organism>
<feature type="transmembrane region" description="Helical" evidence="1">
    <location>
        <begin position="15"/>
        <end position="35"/>
    </location>
</feature>
<reference evidence="2" key="1">
    <citation type="submission" date="2014-11" db="EMBL/GenBank/DDBJ databases">
        <authorList>
            <person name="Amaro Gonzalez C."/>
        </authorList>
    </citation>
    <scope>NUCLEOTIDE SEQUENCE</scope>
</reference>
<evidence type="ECO:0000256" key="1">
    <source>
        <dbReference type="SAM" id="Phobius"/>
    </source>
</evidence>
<dbReference type="AlphaFoldDB" id="A0A0E9Y292"/>
<keyword evidence="1" id="KW-0472">Membrane</keyword>
<name>A0A0E9Y292_ANGAN</name>
<proteinExistence type="predicted"/>
<keyword evidence="1" id="KW-0812">Transmembrane</keyword>
<evidence type="ECO:0000313" key="2">
    <source>
        <dbReference type="EMBL" id="JAI08266.1"/>
    </source>
</evidence>